<name>A0ABR7MZY2_9FIRM</name>
<dbReference type="Gene3D" id="3.20.20.140">
    <property type="entry name" value="Metal-dependent hydrolases"/>
    <property type="match status" value="1"/>
</dbReference>
<evidence type="ECO:0000313" key="7">
    <source>
        <dbReference type="Proteomes" id="UP000606193"/>
    </source>
</evidence>
<gene>
    <name evidence="6" type="ORF">H8704_03230</name>
</gene>
<keyword evidence="3" id="KW-0378">Hydrolase</keyword>
<keyword evidence="7" id="KW-1185">Reference proteome</keyword>
<evidence type="ECO:0000256" key="3">
    <source>
        <dbReference type="ARBA" id="ARBA00022801"/>
    </source>
</evidence>
<evidence type="ECO:0000256" key="1">
    <source>
        <dbReference type="ARBA" id="ARBA00005750"/>
    </source>
</evidence>
<dbReference type="InterPro" id="IPR016667">
    <property type="entry name" value="Caps_polysacc_synth_CpsB/CapC"/>
</dbReference>
<evidence type="ECO:0000256" key="5">
    <source>
        <dbReference type="ARBA" id="ARBA00051722"/>
    </source>
</evidence>
<organism evidence="6 7">
    <name type="scientific">Jutongia huaianensis</name>
    <dbReference type="NCBI Taxonomy" id="2763668"/>
    <lineage>
        <taxon>Bacteria</taxon>
        <taxon>Bacillati</taxon>
        <taxon>Bacillota</taxon>
        <taxon>Clostridia</taxon>
        <taxon>Lachnospirales</taxon>
        <taxon>Lachnospiraceae</taxon>
        <taxon>Jutongia</taxon>
    </lineage>
</organism>
<dbReference type="PIRSF" id="PIRSF016557">
    <property type="entry name" value="Caps_synth_CpsB"/>
    <property type="match status" value="1"/>
</dbReference>
<dbReference type="Proteomes" id="UP000606193">
    <property type="component" value="Unassembled WGS sequence"/>
</dbReference>
<dbReference type="EMBL" id="JACRSX010000002">
    <property type="protein sequence ID" value="MBC8561650.1"/>
    <property type="molecule type" value="Genomic_DNA"/>
</dbReference>
<dbReference type="EC" id="3.1.3.48" evidence="2"/>
<reference evidence="6 7" key="1">
    <citation type="submission" date="2020-08" db="EMBL/GenBank/DDBJ databases">
        <title>Genome public.</title>
        <authorList>
            <person name="Liu C."/>
            <person name="Sun Q."/>
        </authorList>
    </citation>
    <scope>NUCLEOTIDE SEQUENCE [LARGE SCALE GENOMIC DNA]</scope>
    <source>
        <strain evidence="6 7">NSJ-37</strain>
    </source>
</reference>
<protein>
    <recommendedName>
        <fullName evidence="2">protein-tyrosine-phosphatase</fullName>
        <ecNumber evidence="2">3.1.3.48</ecNumber>
    </recommendedName>
</protein>
<dbReference type="Pfam" id="PF19567">
    <property type="entry name" value="CpsB_CapC"/>
    <property type="match status" value="1"/>
</dbReference>
<evidence type="ECO:0000256" key="2">
    <source>
        <dbReference type="ARBA" id="ARBA00013064"/>
    </source>
</evidence>
<accession>A0ABR7MZY2</accession>
<sequence length="244" mass="28118">METGFYDIHTHILPGVDDGSKSPEESKQMLQMAYDQGVRHIVATPHFSVNGKNHPVEELQDKLKLLRQMAAEIDPSFTVDLGNELLNGPGIIEELKSGQALTMAGTRYILVEFLPSDKYHVLYQSLHEYIMAGYIPIVAHMERYEALYKNYDHIEELAKMGCYFQMNTESIVGGFLQRRAAYHRRLILDGYIQFMGSDCHGTDHRKPLMKDALRYFGQNPEAERRLERVLVKYPVTMLDDKYID</sequence>
<comment type="similarity">
    <text evidence="1">Belongs to the metallo-dependent hydrolases superfamily. CpsB/CapC family.</text>
</comment>
<dbReference type="RefSeq" id="WP_022465574.1">
    <property type="nucleotide sequence ID" value="NZ_JACRSX010000002.1"/>
</dbReference>
<evidence type="ECO:0000256" key="4">
    <source>
        <dbReference type="ARBA" id="ARBA00022912"/>
    </source>
</evidence>
<dbReference type="SUPFAM" id="SSF89550">
    <property type="entry name" value="PHP domain-like"/>
    <property type="match status" value="1"/>
</dbReference>
<keyword evidence="4" id="KW-0904">Protein phosphatase</keyword>
<dbReference type="PANTHER" id="PTHR39181:SF1">
    <property type="entry name" value="TYROSINE-PROTEIN PHOSPHATASE YWQE"/>
    <property type="match status" value="1"/>
</dbReference>
<proteinExistence type="inferred from homology"/>
<evidence type="ECO:0000313" key="6">
    <source>
        <dbReference type="EMBL" id="MBC8561650.1"/>
    </source>
</evidence>
<dbReference type="InterPro" id="IPR016195">
    <property type="entry name" value="Pol/histidinol_Pase-like"/>
</dbReference>
<dbReference type="PANTHER" id="PTHR39181">
    <property type="entry name" value="TYROSINE-PROTEIN PHOSPHATASE YWQE"/>
    <property type="match status" value="1"/>
</dbReference>
<comment type="caution">
    <text evidence="6">The sequence shown here is derived from an EMBL/GenBank/DDBJ whole genome shotgun (WGS) entry which is preliminary data.</text>
</comment>
<comment type="catalytic activity">
    <reaction evidence="5">
        <text>O-phospho-L-tyrosyl-[protein] + H2O = L-tyrosyl-[protein] + phosphate</text>
        <dbReference type="Rhea" id="RHEA:10684"/>
        <dbReference type="Rhea" id="RHEA-COMP:10136"/>
        <dbReference type="Rhea" id="RHEA-COMP:20101"/>
        <dbReference type="ChEBI" id="CHEBI:15377"/>
        <dbReference type="ChEBI" id="CHEBI:43474"/>
        <dbReference type="ChEBI" id="CHEBI:46858"/>
        <dbReference type="ChEBI" id="CHEBI:61978"/>
        <dbReference type="EC" id="3.1.3.48"/>
    </reaction>
</comment>